<evidence type="ECO:0000313" key="3">
    <source>
        <dbReference type="WBParaSite" id="MBELARI_LOCUS6479"/>
    </source>
</evidence>
<keyword evidence="2" id="KW-1185">Reference proteome</keyword>
<sequence>MSKSPKVKLSGLREKPPRLRLRAASFASTSSSMDDGCDPRRSMTPKNRLVFDESSFKTPVMSPTLFEEKKHSPRSENIRARIMSTFRQKTNDRRRKSLRGSATILNFHFHDLQITPKTPTSRCRLAKKGFK</sequence>
<protein>
    <submittedName>
        <fullName evidence="3 4">Uncharacterized protein</fullName>
    </submittedName>
</protein>
<dbReference type="WBParaSite" id="MBELARI_LOCUS8169">
    <property type="protein sequence ID" value="MBELARI_LOCUS8169"/>
    <property type="gene ID" value="MBELARI_LOCUS8169"/>
</dbReference>
<dbReference type="AlphaFoldDB" id="A0AAF3FIL6"/>
<organism evidence="2 3">
    <name type="scientific">Mesorhabditis belari</name>
    <dbReference type="NCBI Taxonomy" id="2138241"/>
    <lineage>
        <taxon>Eukaryota</taxon>
        <taxon>Metazoa</taxon>
        <taxon>Ecdysozoa</taxon>
        <taxon>Nematoda</taxon>
        <taxon>Chromadorea</taxon>
        <taxon>Rhabditida</taxon>
        <taxon>Rhabditina</taxon>
        <taxon>Rhabditomorpha</taxon>
        <taxon>Rhabditoidea</taxon>
        <taxon>Rhabditidae</taxon>
        <taxon>Mesorhabditinae</taxon>
        <taxon>Mesorhabditis</taxon>
    </lineage>
</organism>
<accession>A0AAF3FIL6</accession>
<name>A0AAF3FIL6_9BILA</name>
<proteinExistence type="predicted"/>
<feature type="region of interest" description="Disordered" evidence="1">
    <location>
        <begin position="26"/>
        <end position="47"/>
    </location>
</feature>
<dbReference type="WBParaSite" id="MBELARI_LOCUS6479">
    <property type="protein sequence ID" value="MBELARI_LOCUS6479"/>
    <property type="gene ID" value="MBELARI_LOCUS6479"/>
</dbReference>
<reference evidence="3 4" key="1">
    <citation type="submission" date="2024-02" db="UniProtKB">
        <authorList>
            <consortium name="WormBaseParasite"/>
        </authorList>
    </citation>
    <scope>IDENTIFICATION</scope>
</reference>
<evidence type="ECO:0000313" key="2">
    <source>
        <dbReference type="Proteomes" id="UP000887575"/>
    </source>
</evidence>
<evidence type="ECO:0000256" key="1">
    <source>
        <dbReference type="SAM" id="MobiDB-lite"/>
    </source>
</evidence>
<dbReference type="Proteomes" id="UP000887575">
    <property type="component" value="Unassembled WGS sequence"/>
</dbReference>
<evidence type="ECO:0000313" key="4">
    <source>
        <dbReference type="WBParaSite" id="MBELARI_LOCUS8169"/>
    </source>
</evidence>